<keyword evidence="3" id="KW-1185">Reference proteome</keyword>
<dbReference type="AlphaFoldDB" id="A0A391NPT2"/>
<keyword evidence="1" id="KW-0472">Membrane</keyword>
<name>A0A391NPT2_9EUKA</name>
<dbReference type="Proteomes" id="UP000265618">
    <property type="component" value="Unassembled WGS sequence"/>
</dbReference>
<organism evidence="2 3">
    <name type="scientific">Kipferlia bialata</name>
    <dbReference type="NCBI Taxonomy" id="797122"/>
    <lineage>
        <taxon>Eukaryota</taxon>
        <taxon>Metamonada</taxon>
        <taxon>Carpediemonas-like organisms</taxon>
        <taxon>Kipferlia</taxon>
    </lineage>
</organism>
<keyword evidence="1" id="KW-1133">Transmembrane helix</keyword>
<keyword evidence="1" id="KW-0812">Transmembrane</keyword>
<gene>
    <name evidence="2" type="ORF">KIPB_010340</name>
</gene>
<sequence length="93" mass="9587">MTDASSEVEEGVYGDPILCAAPGNFVAAPNAYEELKTRFDAFEEAQEQAAKRSGGSLAFLVLAVVSGVLACAVIALGVVAVLAGQEIGSLRER</sequence>
<accession>A0A391NPT2</accession>
<reference evidence="2 3" key="1">
    <citation type="journal article" date="2018" name="PLoS ONE">
        <title>The draft genome of Kipferlia bialata reveals reductive genome evolution in fornicate parasites.</title>
        <authorList>
            <person name="Tanifuji G."/>
            <person name="Takabayashi S."/>
            <person name="Kume K."/>
            <person name="Takagi M."/>
            <person name="Nakayama T."/>
            <person name="Kamikawa R."/>
            <person name="Inagaki Y."/>
            <person name="Hashimoto T."/>
        </authorList>
    </citation>
    <scope>NUCLEOTIDE SEQUENCE [LARGE SCALE GENOMIC DNA]</scope>
    <source>
        <strain evidence="2">NY0173</strain>
    </source>
</reference>
<dbReference type="EMBL" id="BDIP01003817">
    <property type="protein sequence ID" value="GCA63505.1"/>
    <property type="molecule type" value="Genomic_DNA"/>
</dbReference>
<proteinExistence type="predicted"/>
<evidence type="ECO:0000313" key="2">
    <source>
        <dbReference type="EMBL" id="GCA63505.1"/>
    </source>
</evidence>
<feature type="transmembrane region" description="Helical" evidence="1">
    <location>
        <begin position="57"/>
        <end position="83"/>
    </location>
</feature>
<evidence type="ECO:0000256" key="1">
    <source>
        <dbReference type="SAM" id="Phobius"/>
    </source>
</evidence>
<evidence type="ECO:0000313" key="3">
    <source>
        <dbReference type="Proteomes" id="UP000265618"/>
    </source>
</evidence>
<comment type="caution">
    <text evidence="2">The sequence shown here is derived from an EMBL/GenBank/DDBJ whole genome shotgun (WGS) entry which is preliminary data.</text>
</comment>
<protein>
    <submittedName>
        <fullName evidence="2">Uncharacterized protein</fullName>
    </submittedName>
</protein>